<evidence type="ECO:0000256" key="2">
    <source>
        <dbReference type="ARBA" id="ARBA00022723"/>
    </source>
</evidence>
<dbReference type="SMART" id="SM00456">
    <property type="entry name" value="WW"/>
    <property type="match status" value="1"/>
</dbReference>
<dbReference type="PROSITE" id="PS50020">
    <property type="entry name" value="WW_DOMAIN_2"/>
    <property type="match status" value="1"/>
</dbReference>
<dbReference type="SMART" id="SM00356">
    <property type="entry name" value="ZnF_C3H1"/>
    <property type="match status" value="1"/>
</dbReference>
<dbReference type="InterPro" id="IPR001202">
    <property type="entry name" value="WW_dom"/>
</dbReference>
<dbReference type="Pfam" id="PF00397">
    <property type="entry name" value="WW"/>
    <property type="match status" value="1"/>
</dbReference>
<dbReference type="GO" id="GO:0010468">
    <property type="term" value="P:regulation of gene expression"/>
    <property type="evidence" value="ECO:0007669"/>
    <property type="project" value="UniProtKB-ARBA"/>
</dbReference>
<proteinExistence type="predicted"/>
<dbReference type="OMA" id="PPTAYES"/>
<gene>
    <name evidence="10" type="ORF">TraAM80_01757</name>
</gene>
<feature type="region of interest" description="Disordered" evidence="7">
    <location>
        <begin position="120"/>
        <end position="144"/>
    </location>
</feature>
<dbReference type="InterPro" id="IPR030030">
    <property type="entry name" value="Sav"/>
</dbReference>
<reference evidence="10 11" key="1">
    <citation type="journal article" date="2018" name="BMC Genomics">
        <title>Genomic comparison of Trypanosoma conorhini and Trypanosoma rangeli to Trypanosoma cruzi strains of high and low virulence.</title>
        <authorList>
            <person name="Bradwell K.R."/>
            <person name="Koparde V.N."/>
            <person name="Matveyev A.V."/>
            <person name="Serrano M.G."/>
            <person name="Alves J.M."/>
            <person name="Parikh H."/>
            <person name="Huang B."/>
            <person name="Lee V."/>
            <person name="Espinosa-Alvarez O."/>
            <person name="Ortiz P.A."/>
            <person name="Costa-Martins A.G."/>
            <person name="Teixeira M.M."/>
            <person name="Buck G.A."/>
        </authorList>
    </citation>
    <scope>NUCLEOTIDE SEQUENCE [LARGE SCALE GENOMIC DNA]</scope>
    <source>
        <strain evidence="10 11">AM80</strain>
    </source>
</reference>
<dbReference type="PROSITE" id="PS50103">
    <property type="entry name" value="ZF_C3H1"/>
    <property type="match status" value="1"/>
</dbReference>
<dbReference type="GO" id="GO:0008285">
    <property type="term" value="P:negative regulation of cell population proliferation"/>
    <property type="evidence" value="ECO:0007669"/>
    <property type="project" value="TreeGrafter"/>
</dbReference>
<dbReference type="GO" id="GO:0051252">
    <property type="term" value="P:regulation of RNA metabolic process"/>
    <property type="evidence" value="ECO:0007669"/>
    <property type="project" value="UniProtKB-ARBA"/>
</dbReference>
<evidence type="ECO:0000256" key="7">
    <source>
        <dbReference type="SAM" id="MobiDB-lite"/>
    </source>
</evidence>
<feature type="zinc finger region" description="C3H1-type" evidence="6">
    <location>
        <begin position="90"/>
        <end position="118"/>
    </location>
</feature>
<evidence type="ECO:0000313" key="10">
    <source>
        <dbReference type="EMBL" id="RNF10179.1"/>
    </source>
</evidence>
<dbReference type="VEuPathDB" id="TriTrypDB:TRSC58_03695"/>
<protein>
    <submittedName>
        <fullName evidence="10">CCCH zinc-finger protein</fullName>
    </submittedName>
</protein>
<feature type="compositionally biased region" description="Polar residues" evidence="7">
    <location>
        <begin position="123"/>
        <end position="136"/>
    </location>
</feature>
<dbReference type="PANTHER" id="PTHR47522">
    <property type="entry name" value="SALVADOR FAMILY WW DOMAIN-CONTAINING PROTEIN 1"/>
    <property type="match status" value="1"/>
</dbReference>
<feature type="domain" description="C3H1-type" evidence="9">
    <location>
        <begin position="90"/>
        <end position="118"/>
    </location>
</feature>
<accession>A0A3R7NZE2</accession>
<dbReference type="SUPFAM" id="SSF90229">
    <property type="entry name" value="CCCH zinc finger"/>
    <property type="match status" value="1"/>
</dbReference>
<evidence type="ECO:0000256" key="4">
    <source>
        <dbReference type="ARBA" id="ARBA00022771"/>
    </source>
</evidence>
<dbReference type="GeneID" id="40325690"/>
<feature type="domain" description="WW" evidence="8">
    <location>
        <begin position="10"/>
        <end position="43"/>
    </location>
</feature>
<dbReference type="AlphaFoldDB" id="A0A3R7NZE2"/>
<dbReference type="EMBL" id="MKGL01000036">
    <property type="protein sequence ID" value="RNF10179.1"/>
    <property type="molecule type" value="Genomic_DNA"/>
</dbReference>
<keyword evidence="1" id="KW-0597">Phosphoprotein</keyword>
<evidence type="ECO:0000259" key="8">
    <source>
        <dbReference type="PROSITE" id="PS50020"/>
    </source>
</evidence>
<evidence type="ECO:0000256" key="3">
    <source>
        <dbReference type="ARBA" id="ARBA00022737"/>
    </source>
</evidence>
<dbReference type="GO" id="GO:0008270">
    <property type="term" value="F:zinc ion binding"/>
    <property type="evidence" value="ECO:0007669"/>
    <property type="project" value="UniProtKB-KW"/>
</dbReference>
<keyword evidence="4 6" id="KW-0863">Zinc-finger</keyword>
<dbReference type="OrthoDB" id="2020426at2759"/>
<keyword evidence="2 6" id="KW-0479">Metal-binding</keyword>
<dbReference type="Gene3D" id="4.10.1000.10">
    <property type="entry name" value="Zinc finger, CCCH-type"/>
    <property type="match status" value="1"/>
</dbReference>
<dbReference type="GO" id="GO:0035329">
    <property type="term" value="P:hippo signaling"/>
    <property type="evidence" value="ECO:0007669"/>
    <property type="project" value="InterPro"/>
</dbReference>
<evidence type="ECO:0000313" key="11">
    <source>
        <dbReference type="Proteomes" id="UP000283634"/>
    </source>
</evidence>
<dbReference type="Proteomes" id="UP000283634">
    <property type="component" value="Unassembled WGS sequence"/>
</dbReference>
<evidence type="ECO:0000256" key="6">
    <source>
        <dbReference type="PROSITE-ProRule" id="PRU00723"/>
    </source>
</evidence>
<dbReference type="Gene3D" id="2.20.70.10">
    <property type="match status" value="1"/>
</dbReference>
<dbReference type="InterPro" id="IPR036020">
    <property type="entry name" value="WW_dom_sf"/>
</dbReference>
<evidence type="ECO:0000256" key="5">
    <source>
        <dbReference type="ARBA" id="ARBA00022833"/>
    </source>
</evidence>
<keyword evidence="3" id="KW-0677">Repeat</keyword>
<dbReference type="PANTHER" id="PTHR47522:SF2">
    <property type="entry name" value="PROTEIN SALVADOR HOMOLOG 1"/>
    <property type="match status" value="1"/>
</dbReference>
<dbReference type="FunFam" id="4.10.1000.10:FF:000003">
    <property type="entry name" value="Zinc finger CCCH domain-containing protein"/>
    <property type="match status" value="1"/>
</dbReference>
<dbReference type="GO" id="GO:0060090">
    <property type="term" value="F:molecular adaptor activity"/>
    <property type="evidence" value="ECO:0007669"/>
    <property type="project" value="InterPro"/>
</dbReference>
<sequence length="144" mass="15264">MQGYFPISQPVLPSGWQMAYTATGQPYYMDHNTKTTHWTLPETVSYSFGGYYNPVMVAGSGSGSGGGSGGARGGRGVRGRGGRGGIDQGKRKTKMCIYWEKNGECNWGDRCAFAHGQGELRGTANSASSQPQQSLQEGGDQSAP</sequence>
<dbReference type="SUPFAM" id="SSF51045">
    <property type="entry name" value="WW domain"/>
    <property type="match status" value="1"/>
</dbReference>
<evidence type="ECO:0000259" key="9">
    <source>
        <dbReference type="PROSITE" id="PS50103"/>
    </source>
</evidence>
<comment type="caution">
    <text evidence="10">The sequence shown here is derived from an EMBL/GenBank/DDBJ whole genome shotgun (WGS) entry which is preliminary data.</text>
</comment>
<keyword evidence="5 6" id="KW-0862">Zinc</keyword>
<keyword evidence="11" id="KW-1185">Reference proteome</keyword>
<dbReference type="CDD" id="cd00201">
    <property type="entry name" value="WW"/>
    <property type="match status" value="1"/>
</dbReference>
<name>A0A3R7NZE2_TRYRA</name>
<organism evidence="10 11">
    <name type="scientific">Trypanosoma rangeli</name>
    <dbReference type="NCBI Taxonomy" id="5698"/>
    <lineage>
        <taxon>Eukaryota</taxon>
        <taxon>Discoba</taxon>
        <taxon>Euglenozoa</taxon>
        <taxon>Kinetoplastea</taxon>
        <taxon>Metakinetoplastina</taxon>
        <taxon>Trypanosomatida</taxon>
        <taxon>Trypanosomatidae</taxon>
        <taxon>Trypanosoma</taxon>
        <taxon>Herpetosoma</taxon>
    </lineage>
</organism>
<feature type="region of interest" description="Disordered" evidence="7">
    <location>
        <begin position="61"/>
        <end position="90"/>
    </location>
</feature>
<dbReference type="GO" id="GO:0005829">
    <property type="term" value="C:cytosol"/>
    <property type="evidence" value="ECO:0007669"/>
    <property type="project" value="TreeGrafter"/>
</dbReference>
<feature type="compositionally biased region" description="Gly residues" evidence="7">
    <location>
        <begin position="61"/>
        <end position="74"/>
    </location>
</feature>
<dbReference type="FunFam" id="2.20.70.10:FF:000035">
    <property type="entry name" value="Salvador homolog 1 (Drosophila)"/>
    <property type="match status" value="1"/>
</dbReference>
<dbReference type="InterPro" id="IPR000571">
    <property type="entry name" value="Znf_CCCH"/>
</dbReference>
<dbReference type="InterPro" id="IPR036855">
    <property type="entry name" value="Znf_CCCH_sf"/>
</dbReference>
<dbReference type="Pfam" id="PF00642">
    <property type="entry name" value="zf-CCCH"/>
    <property type="match status" value="1"/>
</dbReference>
<dbReference type="RefSeq" id="XP_029241405.1">
    <property type="nucleotide sequence ID" value="XM_029378787.1"/>
</dbReference>
<evidence type="ECO:0000256" key="1">
    <source>
        <dbReference type="ARBA" id="ARBA00022553"/>
    </source>
</evidence>